<dbReference type="PANTHER" id="PTHR43845:SF1">
    <property type="entry name" value="BLR5969 PROTEIN"/>
    <property type="match status" value="1"/>
</dbReference>
<proteinExistence type="predicted"/>
<accession>A0A1G2PLU7</accession>
<evidence type="ECO:0000313" key="2">
    <source>
        <dbReference type="Proteomes" id="UP000177629"/>
    </source>
</evidence>
<dbReference type="STRING" id="1802362.A2806_00330"/>
<dbReference type="InterPro" id="IPR042099">
    <property type="entry name" value="ANL_N_sf"/>
</dbReference>
<comment type="caution">
    <text evidence="1">The sequence shown here is derived from an EMBL/GenBank/DDBJ whole genome shotgun (WGS) entry which is preliminary data.</text>
</comment>
<protein>
    <submittedName>
        <fullName evidence="1">Uncharacterized protein</fullName>
    </submittedName>
</protein>
<sequence length="486" mass="56163">MKQLSDHFYRKRSGTAWEKTGAQKALRLFHRASRDVPAYKHFLKQHGVDPLKIKTIEDFKNVPPIDKKTYLRAYSLKELVFPASQVALHTFSASSGSTGTPFLWPRGDTHENEGMFLHELIFNKFFGIKPTHSALGVVAFSMGTWIAGTYTLASMKAMSNKGYRLMTVTPGIDLETLLDVVKPLISNFKTVILAGYPPYIKDVLDYGREAGIRWHDVHMKLLLAGEAFSERFRDYLMRRSGIKDPFRDIISLYGTADAAILAHETPLSIYIRRKAADKKQLAQALFHDERLPSLFQYHPDLKFFEVQDDQLLFTAEAGIPLIRYRIGDRGGVIAFEEMAHHFANRSMFPVKQFLWKLPFVYLFGRSDLTASIYAVLVYPEHIKSALEQRIFSSYITGKFVMSTEHKRSYEQHLLVRVELKPHIRQTRSLEKLLVRSLLEMLNKHNIEYRKLYHSLGERVVPRIQLVTHGDPLYFRPGTKQRWVKKD</sequence>
<evidence type="ECO:0000313" key="1">
    <source>
        <dbReference type="EMBL" id="OHA48592.1"/>
    </source>
</evidence>
<dbReference type="EMBL" id="MHSS01000005">
    <property type="protein sequence ID" value="OHA48592.1"/>
    <property type="molecule type" value="Genomic_DNA"/>
</dbReference>
<gene>
    <name evidence="1" type="ORF">A2806_00330</name>
</gene>
<dbReference type="Proteomes" id="UP000177629">
    <property type="component" value="Unassembled WGS sequence"/>
</dbReference>
<name>A0A1G2PLU7_9BACT</name>
<reference evidence="1 2" key="1">
    <citation type="journal article" date="2016" name="Nat. Commun.">
        <title>Thousands of microbial genomes shed light on interconnected biogeochemical processes in an aquifer system.</title>
        <authorList>
            <person name="Anantharaman K."/>
            <person name="Brown C.T."/>
            <person name="Hug L.A."/>
            <person name="Sharon I."/>
            <person name="Castelle C.J."/>
            <person name="Probst A.J."/>
            <person name="Thomas B.C."/>
            <person name="Singh A."/>
            <person name="Wilkins M.J."/>
            <person name="Karaoz U."/>
            <person name="Brodie E.L."/>
            <person name="Williams K.H."/>
            <person name="Hubbard S.S."/>
            <person name="Banfield J.F."/>
        </authorList>
    </citation>
    <scope>NUCLEOTIDE SEQUENCE [LARGE SCALE GENOMIC DNA]</scope>
</reference>
<dbReference type="SUPFAM" id="SSF56801">
    <property type="entry name" value="Acetyl-CoA synthetase-like"/>
    <property type="match status" value="1"/>
</dbReference>
<dbReference type="PANTHER" id="PTHR43845">
    <property type="entry name" value="BLR5969 PROTEIN"/>
    <property type="match status" value="1"/>
</dbReference>
<dbReference type="Gene3D" id="3.40.50.12780">
    <property type="entry name" value="N-terminal domain of ligase-like"/>
    <property type="match status" value="1"/>
</dbReference>
<dbReference type="AlphaFoldDB" id="A0A1G2PLU7"/>
<organism evidence="1 2">
    <name type="scientific">Candidatus Terrybacteria bacterium RIFCSPHIGHO2_01_FULL_48_17</name>
    <dbReference type="NCBI Taxonomy" id="1802362"/>
    <lineage>
        <taxon>Bacteria</taxon>
        <taxon>Candidatus Terryibacteriota</taxon>
    </lineage>
</organism>